<dbReference type="EMBL" id="PP856017">
    <property type="protein sequence ID" value="XBS47750.1"/>
    <property type="molecule type" value="Genomic_DNA"/>
</dbReference>
<proteinExistence type="predicted"/>
<sequence length="68" mass="7724">MATLIWTIQEQLTKNHTVQQAVDAAKIKAGGKNLCLDSIKRRDRNEKITLVELNHLADLILLDTEIRT</sequence>
<name>A0AAU7PFT8_9VIRU</name>
<evidence type="ECO:0000313" key="1">
    <source>
        <dbReference type="EMBL" id="XBS47750.1"/>
    </source>
</evidence>
<accession>A0AAU7PFT8</accession>
<reference evidence="1" key="1">
    <citation type="submission" date="2024-05" db="EMBL/GenBank/DDBJ databases">
        <title>Isolation and characterization of the novel Burkholderia jumbo bacteriophage Surprise13.</title>
        <authorList>
            <person name="Supina B.S.I."/>
            <person name="Dennis J."/>
        </authorList>
    </citation>
    <scope>NUCLEOTIDE SEQUENCE</scope>
</reference>
<protein>
    <submittedName>
        <fullName evidence="1">Uncharacterized protein</fullName>
    </submittedName>
</protein>
<organism evidence="1">
    <name type="scientific">Burkholderia phage vB_BgluM-SURPRISE13</name>
    <dbReference type="NCBI Taxonomy" id="3159457"/>
    <lineage>
        <taxon>Viruses</taxon>
    </lineage>
</organism>
<gene>
    <name evidence="1" type="ORF">SURPRISE13_112</name>
</gene>